<dbReference type="InterPro" id="IPR004089">
    <property type="entry name" value="MCPsignal_dom"/>
</dbReference>
<evidence type="ECO:0000313" key="7">
    <source>
        <dbReference type="EMBL" id="MCA9758731.1"/>
    </source>
</evidence>
<dbReference type="FunFam" id="1.10.287.950:FF:000001">
    <property type="entry name" value="Methyl-accepting chemotaxis sensory transducer"/>
    <property type="match status" value="1"/>
</dbReference>
<dbReference type="GO" id="GO:0016020">
    <property type="term" value="C:membrane"/>
    <property type="evidence" value="ECO:0007669"/>
    <property type="project" value="InterPro"/>
</dbReference>
<sequence>MTRIDHAVDTSVLIGDLVHETQRERGLSAGMLGSGGTRFRDELSKQRDLTDGRLEAARDGVRLISSKESSSAESRVSDLALQALASLDLISEVRSGIDDLSVPTPQAIGFYTNANSALLDVVAKMATLTTEQTISMQVLSYELLLKAKERAGIERAVLTNTFAGDRFGPGMYRKWVQLVSEQSVLLAELRAFGSSETQAALDDLFGEDCARQVDEMRRIAEERAAEGTFGVDSALWFQTITAKIDLFKQLEDDMAGALEEQAAEEARLAKRSLATLIVGVVLLLGIAAATSLRLVRSLTTRIQALRKVILRSENDNDLTLRASESGTDEISGLGSSFNRLVMRLESIVHEVETASESVAFASAQVATSTEELRNGIHDQSDRILAMSAAIEEMAASVENMATRATTATNEAQASGERAALGNAVVADTEDGMTRIDRVVTAGTEVVTDLGAKAEEIYGIVEVINEIADQTNLLALNASIESARAGEHGRGFAVVADEVRKLAERTVRATHEIEGAVTSIQQRAGLATERMREGTKEVTQGVELARQARESLESIVAASAGVKDQVQLIADEAREHATVAQDVALNIDAITQVSRRASERTDQTTQAAVDLSRQAETLQRLVHQFKTNDQRTSRRAS</sequence>
<dbReference type="PANTHER" id="PTHR32089:SF112">
    <property type="entry name" value="LYSOZYME-LIKE PROTEIN-RELATED"/>
    <property type="match status" value="1"/>
</dbReference>
<evidence type="ECO:0000259" key="5">
    <source>
        <dbReference type="PROSITE" id="PS50111"/>
    </source>
</evidence>
<dbReference type="EMBL" id="JAGQHS010000205">
    <property type="protein sequence ID" value="MCA9758731.1"/>
    <property type="molecule type" value="Genomic_DNA"/>
</dbReference>
<evidence type="ECO:0000259" key="6">
    <source>
        <dbReference type="PROSITE" id="PS50885"/>
    </source>
</evidence>
<dbReference type="Pfam" id="PF00672">
    <property type="entry name" value="HAMP"/>
    <property type="match status" value="1"/>
</dbReference>
<keyword evidence="4" id="KW-0472">Membrane</keyword>
<dbReference type="PANTHER" id="PTHR32089">
    <property type="entry name" value="METHYL-ACCEPTING CHEMOTAXIS PROTEIN MCPB"/>
    <property type="match status" value="1"/>
</dbReference>
<dbReference type="PROSITE" id="PS50111">
    <property type="entry name" value="CHEMOTAXIS_TRANSDUC_2"/>
    <property type="match status" value="1"/>
</dbReference>
<dbReference type="GO" id="GO:0007165">
    <property type="term" value="P:signal transduction"/>
    <property type="evidence" value="ECO:0007669"/>
    <property type="project" value="UniProtKB-KW"/>
</dbReference>
<evidence type="ECO:0000256" key="3">
    <source>
        <dbReference type="PROSITE-ProRule" id="PRU00284"/>
    </source>
</evidence>
<evidence type="ECO:0000256" key="4">
    <source>
        <dbReference type="SAM" id="Phobius"/>
    </source>
</evidence>
<comment type="similarity">
    <text evidence="2">Belongs to the methyl-accepting chemotaxis (MCP) protein family.</text>
</comment>
<evidence type="ECO:0000256" key="2">
    <source>
        <dbReference type="ARBA" id="ARBA00029447"/>
    </source>
</evidence>
<dbReference type="InterPro" id="IPR003660">
    <property type="entry name" value="HAMP_dom"/>
</dbReference>
<gene>
    <name evidence="7" type="ORF">KDA27_23260</name>
</gene>
<protein>
    <submittedName>
        <fullName evidence="7">Methyl-accepting chemotaxis protein</fullName>
    </submittedName>
</protein>
<keyword evidence="4" id="KW-0812">Transmembrane</keyword>
<dbReference type="Pfam" id="PF00015">
    <property type="entry name" value="MCPsignal"/>
    <property type="match status" value="1"/>
</dbReference>
<reference evidence="7" key="1">
    <citation type="submission" date="2020-04" db="EMBL/GenBank/DDBJ databases">
        <authorList>
            <person name="Zhang T."/>
        </authorList>
    </citation>
    <scope>NUCLEOTIDE SEQUENCE</scope>
    <source>
        <strain evidence="7">HKST-UBA02</strain>
    </source>
</reference>
<reference evidence="7" key="2">
    <citation type="journal article" date="2021" name="Microbiome">
        <title>Successional dynamics and alternative stable states in a saline activated sludge microbial community over 9 years.</title>
        <authorList>
            <person name="Wang Y."/>
            <person name="Ye J."/>
            <person name="Ju F."/>
            <person name="Liu L."/>
            <person name="Boyd J.A."/>
            <person name="Deng Y."/>
            <person name="Parks D.H."/>
            <person name="Jiang X."/>
            <person name="Yin X."/>
            <person name="Woodcroft B.J."/>
            <person name="Tyson G.W."/>
            <person name="Hugenholtz P."/>
            <person name="Polz M.F."/>
            <person name="Zhang T."/>
        </authorList>
    </citation>
    <scope>NUCLEOTIDE SEQUENCE</scope>
    <source>
        <strain evidence="7">HKST-UBA02</strain>
    </source>
</reference>
<feature type="transmembrane region" description="Helical" evidence="4">
    <location>
        <begin position="273"/>
        <end position="295"/>
    </location>
</feature>
<dbReference type="Gene3D" id="1.10.287.950">
    <property type="entry name" value="Methyl-accepting chemotaxis protein"/>
    <property type="match status" value="1"/>
</dbReference>
<comment type="caution">
    <text evidence="7">The sequence shown here is derived from an EMBL/GenBank/DDBJ whole genome shotgun (WGS) entry which is preliminary data.</text>
</comment>
<accession>A0A956NHL3</accession>
<dbReference type="InterPro" id="IPR013587">
    <property type="entry name" value="Nitrate/nitrite_sensing"/>
</dbReference>
<proteinExistence type="inferred from homology"/>
<feature type="domain" description="HAMP" evidence="6">
    <location>
        <begin position="296"/>
        <end position="349"/>
    </location>
</feature>
<name>A0A956NHL3_UNCEI</name>
<dbReference type="SMART" id="SM00304">
    <property type="entry name" value="HAMP"/>
    <property type="match status" value="1"/>
</dbReference>
<dbReference type="Proteomes" id="UP000739538">
    <property type="component" value="Unassembled WGS sequence"/>
</dbReference>
<dbReference type="GO" id="GO:0006935">
    <property type="term" value="P:chemotaxis"/>
    <property type="evidence" value="ECO:0007669"/>
    <property type="project" value="UniProtKB-ARBA"/>
</dbReference>
<feature type="domain" description="Methyl-accepting transducer" evidence="5">
    <location>
        <begin position="354"/>
        <end position="590"/>
    </location>
</feature>
<dbReference type="SMART" id="SM00283">
    <property type="entry name" value="MA"/>
    <property type="match status" value="1"/>
</dbReference>
<dbReference type="CDD" id="cd11386">
    <property type="entry name" value="MCP_signal"/>
    <property type="match status" value="1"/>
</dbReference>
<keyword evidence="4" id="KW-1133">Transmembrane helix</keyword>
<organism evidence="7 8">
    <name type="scientific">Eiseniibacteriota bacterium</name>
    <dbReference type="NCBI Taxonomy" id="2212470"/>
    <lineage>
        <taxon>Bacteria</taxon>
        <taxon>Candidatus Eiseniibacteriota</taxon>
    </lineage>
</organism>
<evidence type="ECO:0000256" key="1">
    <source>
        <dbReference type="ARBA" id="ARBA00023224"/>
    </source>
</evidence>
<dbReference type="AlphaFoldDB" id="A0A956NHL3"/>
<evidence type="ECO:0000313" key="8">
    <source>
        <dbReference type="Proteomes" id="UP000739538"/>
    </source>
</evidence>
<dbReference type="SUPFAM" id="SSF58104">
    <property type="entry name" value="Methyl-accepting chemotaxis protein (MCP) signaling domain"/>
    <property type="match status" value="1"/>
</dbReference>
<dbReference type="Pfam" id="PF08376">
    <property type="entry name" value="NIT"/>
    <property type="match status" value="1"/>
</dbReference>
<dbReference type="PROSITE" id="PS50885">
    <property type="entry name" value="HAMP"/>
    <property type="match status" value="1"/>
</dbReference>
<keyword evidence="1 3" id="KW-0807">Transducer</keyword>